<organism evidence="2 3">
    <name type="scientific">Paenibacillus rhizovicinus</name>
    <dbReference type="NCBI Taxonomy" id="2704463"/>
    <lineage>
        <taxon>Bacteria</taxon>
        <taxon>Bacillati</taxon>
        <taxon>Bacillota</taxon>
        <taxon>Bacilli</taxon>
        <taxon>Bacillales</taxon>
        <taxon>Paenibacillaceae</taxon>
        <taxon>Paenibacillus</taxon>
    </lineage>
</organism>
<accession>A0A6C0NTQ6</accession>
<dbReference type="Pfam" id="PF18919">
    <property type="entry name" value="DUF5670"/>
    <property type="match status" value="1"/>
</dbReference>
<evidence type="ECO:0000256" key="1">
    <source>
        <dbReference type="SAM" id="Phobius"/>
    </source>
</evidence>
<dbReference type="AlphaFoldDB" id="A0A6C0NTQ6"/>
<proteinExistence type="predicted"/>
<sequence>MLWGVFVILIVLWLLGFSFHIAGGLIHILLVIALIALIYNLVAGRRSR</sequence>
<dbReference type="RefSeq" id="WP_162638164.1">
    <property type="nucleotide sequence ID" value="NZ_CP048286.1"/>
</dbReference>
<protein>
    <submittedName>
        <fullName evidence="2">Lmo0937 family membrane protein</fullName>
    </submittedName>
</protein>
<dbReference type="EMBL" id="CP048286">
    <property type="protein sequence ID" value="QHW29594.1"/>
    <property type="molecule type" value="Genomic_DNA"/>
</dbReference>
<keyword evidence="1" id="KW-1133">Transmembrane helix</keyword>
<keyword evidence="1" id="KW-0812">Transmembrane</keyword>
<keyword evidence="3" id="KW-1185">Reference proteome</keyword>
<dbReference type="InterPro" id="IPR043727">
    <property type="entry name" value="Lmo0937-like"/>
</dbReference>
<reference evidence="2 3" key="1">
    <citation type="submission" date="2020-02" db="EMBL/GenBank/DDBJ databases">
        <title>Paenibacillus sp. nov., isolated from rhizosphere soil of tomato.</title>
        <authorList>
            <person name="Weon H.-Y."/>
            <person name="Lee S.A."/>
        </authorList>
    </citation>
    <scope>NUCLEOTIDE SEQUENCE [LARGE SCALE GENOMIC DNA]</scope>
    <source>
        <strain evidence="2 3">14171R-81</strain>
    </source>
</reference>
<dbReference type="KEGG" id="prz:GZH47_01260"/>
<gene>
    <name evidence="2" type="ORF">GZH47_01260</name>
</gene>
<evidence type="ECO:0000313" key="3">
    <source>
        <dbReference type="Proteomes" id="UP000479114"/>
    </source>
</evidence>
<evidence type="ECO:0000313" key="2">
    <source>
        <dbReference type="EMBL" id="QHW29594.1"/>
    </source>
</evidence>
<name>A0A6C0NTQ6_9BACL</name>
<dbReference type="NCBIfam" id="NF033488">
    <property type="entry name" value="lmo0937_fam_TM"/>
    <property type="match status" value="1"/>
</dbReference>
<feature type="transmembrane region" description="Helical" evidence="1">
    <location>
        <begin position="6"/>
        <end position="39"/>
    </location>
</feature>
<dbReference type="Proteomes" id="UP000479114">
    <property type="component" value="Chromosome"/>
</dbReference>
<keyword evidence="1" id="KW-0472">Membrane</keyword>